<evidence type="ECO:0000313" key="1">
    <source>
        <dbReference type="EMBL" id="MFH6983377.1"/>
    </source>
</evidence>
<sequence length="171" mass="20420">MNNKETMEISLDVLNYGFDYKGVTEFNRDSKNWKHYTWKNDKSTEESIYLEDIDFLHIYRDDDDGFFLHLILRNSQGFSSLFKDITSLKVDKICSFDKLISQEHNLNRTFQIYKGNNYSISYVISSSYKFTSAITQDKNKTQTDYHVYIMSNNTKNSDLWEEADYWFTCQD</sequence>
<gene>
    <name evidence="1" type="ORF">ACHKAR_08015</name>
</gene>
<proteinExistence type="predicted"/>
<dbReference type="EMBL" id="JBIPKE010000015">
    <property type="protein sequence ID" value="MFH6983377.1"/>
    <property type="molecule type" value="Genomic_DNA"/>
</dbReference>
<comment type="caution">
    <text evidence="1">The sequence shown here is derived from an EMBL/GenBank/DDBJ whole genome shotgun (WGS) entry which is preliminary data.</text>
</comment>
<dbReference type="RefSeq" id="WP_395416952.1">
    <property type="nucleotide sequence ID" value="NZ_JBIPKE010000015.1"/>
</dbReference>
<name>A0ABW7N7K2_9BACT</name>
<organism evidence="1 2">
    <name type="scientific">Marinoscillum luteum</name>
    <dbReference type="NCBI Taxonomy" id="861051"/>
    <lineage>
        <taxon>Bacteria</taxon>
        <taxon>Pseudomonadati</taxon>
        <taxon>Bacteroidota</taxon>
        <taxon>Cytophagia</taxon>
        <taxon>Cytophagales</taxon>
        <taxon>Reichenbachiellaceae</taxon>
        <taxon>Marinoscillum</taxon>
    </lineage>
</organism>
<reference evidence="1 2" key="1">
    <citation type="journal article" date="2013" name="Int. J. Syst. Evol. Microbiol.">
        <title>Marinoscillum luteum sp. nov., isolated from marine sediment.</title>
        <authorList>
            <person name="Cha I.T."/>
            <person name="Park S.J."/>
            <person name="Kim S.J."/>
            <person name="Kim J.G."/>
            <person name="Jung M.Y."/>
            <person name="Shin K.S."/>
            <person name="Kwon K.K."/>
            <person name="Yang S.H."/>
            <person name="Seo Y.S."/>
            <person name="Rhee S.K."/>
        </authorList>
    </citation>
    <scope>NUCLEOTIDE SEQUENCE [LARGE SCALE GENOMIC DNA]</scope>
    <source>
        <strain evidence="1 2">KCTC 23939</strain>
    </source>
</reference>
<keyword evidence="2" id="KW-1185">Reference proteome</keyword>
<evidence type="ECO:0000313" key="2">
    <source>
        <dbReference type="Proteomes" id="UP001610063"/>
    </source>
</evidence>
<accession>A0ABW7N7K2</accession>
<protein>
    <submittedName>
        <fullName evidence="1">Uncharacterized protein</fullName>
    </submittedName>
</protein>
<dbReference type="Proteomes" id="UP001610063">
    <property type="component" value="Unassembled WGS sequence"/>
</dbReference>